<name>A0A368JV51_9BACT</name>
<evidence type="ECO:0000256" key="3">
    <source>
        <dbReference type="ARBA" id="ARBA00023163"/>
    </source>
</evidence>
<dbReference type="SUPFAM" id="SSF47413">
    <property type="entry name" value="lambda repressor-like DNA-binding domains"/>
    <property type="match status" value="1"/>
</dbReference>
<comment type="caution">
    <text evidence="5">The sequence shown here is derived from an EMBL/GenBank/DDBJ whole genome shotgun (WGS) entry which is preliminary data.</text>
</comment>
<dbReference type="PANTHER" id="PTHR30146:SF109">
    <property type="entry name" value="HTH-TYPE TRANSCRIPTIONAL REGULATOR GALS"/>
    <property type="match status" value="1"/>
</dbReference>
<dbReference type="InterPro" id="IPR001761">
    <property type="entry name" value="Peripla_BP/Lac1_sug-bd_dom"/>
</dbReference>
<keyword evidence="1" id="KW-0805">Transcription regulation</keyword>
<dbReference type="PROSITE" id="PS50932">
    <property type="entry name" value="HTH_LACI_2"/>
    <property type="match status" value="1"/>
</dbReference>
<dbReference type="SMART" id="SM00354">
    <property type="entry name" value="HTH_LACI"/>
    <property type="match status" value="1"/>
</dbReference>
<dbReference type="InterPro" id="IPR010982">
    <property type="entry name" value="Lambda_DNA-bd_dom_sf"/>
</dbReference>
<evidence type="ECO:0000256" key="2">
    <source>
        <dbReference type="ARBA" id="ARBA00023125"/>
    </source>
</evidence>
<protein>
    <submittedName>
        <fullName evidence="5">LacI family transcriptional regulator</fullName>
    </submittedName>
</protein>
<dbReference type="Gene3D" id="1.10.260.40">
    <property type="entry name" value="lambda repressor-like DNA-binding domains"/>
    <property type="match status" value="1"/>
</dbReference>
<evidence type="ECO:0000259" key="4">
    <source>
        <dbReference type="PROSITE" id="PS50932"/>
    </source>
</evidence>
<evidence type="ECO:0000313" key="6">
    <source>
        <dbReference type="Proteomes" id="UP000253383"/>
    </source>
</evidence>
<dbReference type="InterPro" id="IPR000843">
    <property type="entry name" value="HTH_LacI"/>
</dbReference>
<sequence length="203" mass="22347">MGFTAVFAAVNPVVGRCGPGRTTADVSTESALSVERGIGTNQQGRYAGFTQLGISISTVSRALRNHPDIKESTKKAVFELAGQLEYEPNQLAFQLLNRRSNTIGVVVPKITYSLYSQAIPGMVDVSERHGYQLLICQTDDSYEKEVRQVQSLLSSRVSGIILSVSANTTQFDHLHRIQNKNVPLVLFNRDCEEINCSKVTIDK</sequence>
<keyword evidence="6" id="KW-1185">Reference proteome</keyword>
<reference evidence="5 6" key="1">
    <citation type="submission" date="2018-07" db="EMBL/GenBank/DDBJ databases">
        <title>Genome analysis of Larkinella rosea.</title>
        <authorList>
            <person name="Zhou Z."/>
            <person name="Wang G."/>
        </authorList>
    </citation>
    <scope>NUCLEOTIDE SEQUENCE [LARGE SCALE GENOMIC DNA]</scope>
    <source>
        <strain evidence="6">zzj9</strain>
    </source>
</reference>
<dbReference type="Pfam" id="PF00356">
    <property type="entry name" value="LacI"/>
    <property type="match status" value="1"/>
</dbReference>
<dbReference type="OrthoDB" id="833520at2"/>
<dbReference type="CDD" id="cd01392">
    <property type="entry name" value="HTH_LacI"/>
    <property type="match status" value="1"/>
</dbReference>
<dbReference type="GO" id="GO:0003700">
    <property type="term" value="F:DNA-binding transcription factor activity"/>
    <property type="evidence" value="ECO:0007669"/>
    <property type="project" value="TreeGrafter"/>
</dbReference>
<dbReference type="Gene3D" id="3.40.50.2300">
    <property type="match status" value="1"/>
</dbReference>
<dbReference type="AlphaFoldDB" id="A0A368JV51"/>
<dbReference type="Proteomes" id="UP000253383">
    <property type="component" value="Unassembled WGS sequence"/>
</dbReference>
<dbReference type="PANTHER" id="PTHR30146">
    <property type="entry name" value="LACI-RELATED TRANSCRIPTIONAL REPRESSOR"/>
    <property type="match status" value="1"/>
</dbReference>
<keyword evidence="3" id="KW-0804">Transcription</keyword>
<dbReference type="InterPro" id="IPR028082">
    <property type="entry name" value="Peripla_BP_I"/>
</dbReference>
<organism evidence="5 6">
    <name type="scientific">Larkinella punicea</name>
    <dbReference type="NCBI Taxonomy" id="2315727"/>
    <lineage>
        <taxon>Bacteria</taxon>
        <taxon>Pseudomonadati</taxon>
        <taxon>Bacteroidota</taxon>
        <taxon>Cytophagia</taxon>
        <taxon>Cytophagales</taxon>
        <taxon>Spirosomataceae</taxon>
        <taxon>Larkinella</taxon>
    </lineage>
</organism>
<keyword evidence="2" id="KW-0238">DNA-binding</keyword>
<dbReference type="SUPFAM" id="SSF53822">
    <property type="entry name" value="Periplasmic binding protein-like I"/>
    <property type="match status" value="1"/>
</dbReference>
<evidence type="ECO:0000313" key="5">
    <source>
        <dbReference type="EMBL" id="RCR71528.1"/>
    </source>
</evidence>
<evidence type="ECO:0000256" key="1">
    <source>
        <dbReference type="ARBA" id="ARBA00023015"/>
    </source>
</evidence>
<dbReference type="GO" id="GO:0000976">
    <property type="term" value="F:transcription cis-regulatory region binding"/>
    <property type="evidence" value="ECO:0007669"/>
    <property type="project" value="TreeGrafter"/>
</dbReference>
<gene>
    <name evidence="5" type="ORF">DUE52_00950</name>
</gene>
<dbReference type="Pfam" id="PF00532">
    <property type="entry name" value="Peripla_BP_1"/>
    <property type="match status" value="1"/>
</dbReference>
<proteinExistence type="predicted"/>
<accession>A0A368JV51</accession>
<feature type="domain" description="HTH lacI-type" evidence="4">
    <location>
        <begin position="53"/>
        <end position="97"/>
    </location>
</feature>
<dbReference type="EMBL" id="QOWE01000001">
    <property type="protein sequence ID" value="RCR71528.1"/>
    <property type="molecule type" value="Genomic_DNA"/>
</dbReference>
<dbReference type="CDD" id="cd06267">
    <property type="entry name" value="PBP1_LacI_sugar_binding-like"/>
    <property type="match status" value="1"/>
</dbReference>